<reference evidence="1" key="2">
    <citation type="submission" date="2020-05" db="UniProtKB">
        <authorList>
            <consortium name="EnsemblMetazoa"/>
        </authorList>
    </citation>
    <scope>IDENTIFICATION</scope>
    <source>
        <strain evidence="1">IAEA</strain>
    </source>
</reference>
<evidence type="ECO:0000313" key="2">
    <source>
        <dbReference type="Proteomes" id="UP000092460"/>
    </source>
</evidence>
<name>A0A1B0ASF3_9MUSC</name>
<dbReference type="EnsemblMetazoa" id="GPPI006885-RA">
    <property type="protein sequence ID" value="GPPI006885-PA"/>
    <property type="gene ID" value="GPPI006885"/>
</dbReference>
<dbReference type="EMBL" id="JXJN01002754">
    <property type="status" value="NOT_ANNOTATED_CDS"/>
    <property type="molecule type" value="Genomic_DNA"/>
</dbReference>
<accession>A0A1B0ASF3</accession>
<dbReference type="VEuPathDB" id="VectorBase:GPPI006885"/>
<dbReference type="EMBL" id="JXJN01002753">
    <property type="status" value="NOT_ANNOTATED_CDS"/>
    <property type="molecule type" value="Genomic_DNA"/>
</dbReference>
<dbReference type="Proteomes" id="UP000092460">
    <property type="component" value="Unassembled WGS sequence"/>
</dbReference>
<evidence type="ECO:0000313" key="1">
    <source>
        <dbReference type="EnsemblMetazoa" id="GPPI006885-PA"/>
    </source>
</evidence>
<organism evidence="1 2">
    <name type="scientific">Glossina palpalis gambiensis</name>
    <dbReference type="NCBI Taxonomy" id="67801"/>
    <lineage>
        <taxon>Eukaryota</taxon>
        <taxon>Metazoa</taxon>
        <taxon>Ecdysozoa</taxon>
        <taxon>Arthropoda</taxon>
        <taxon>Hexapoda</taxon>
        <taxon>Insecta</taxon>
        <taxon>Pterygota</taxon>
        <taxon>Neoptera</taxon>
        <taxon>Endopterygota</taxon>
        <taxon>Diptera</taxon>
        <taxon>Brachycera</taxon>
        <taxon>Muscomorpha</taxon>
        <taxon>Hippoboscoidea</taxon>
        <taxon>Glossinidae</taxon>
        <taxon>Glossina</taxon>
    </lineage>
</organism>
<keyword evidence="2" id="KW-1185">Reference proteome</keyword>
<protein>
    <submittedName>
        <fullName evidence="1">Uncharacterized protein</fullName>
    </submittedName>
</protein>
<reference evidence="2" key="1">
    <citation type="submission" date="2015-01" db="EMBL/GenBank/DDBJ databases">
        <authorList>
            <person name="Aksoy S."/>
            <person name="Warren W."/>
            <person name="Wilson R.K."/>
        </authorList>
    </citation>
    <scope>NUCLEOTIDE SEQUENCE [LARGE SCALE GENOMIC DNA]</scope>
    <source>
        <strain evidence="2">IAEA</strain>
    </source>
</reference>
<dbReference type="AlphaFoldDB" id="A0A1B0ASF3"/>
<proteinExistence type="predicted"/>
<sequence>MPGAAITLQAFAYYYPHGKKCNCKRVKRSLLTRGVIAQHMEDVIICFELNFFTTKEEEVYTQCVGSYIFEIIFCIESLKPVLGYIRFTFTLFARSAIMVCILMQCFLVQKPLMTKNDLSSKTRNI</sequence>